<proteinExistence type="predicted"/>
<evidence type="ECO:0000256" key="2">
    <source>
        <dbReference type="ARBA" id="ARBA00023163"/>
    </source>
</evidence>
<dbReference type="OrthoDB" id="8478851at2"/>
<dbReference type="RefSeq" id="WP_085804952.1">
    <property type="nucleotide sequence ID" value="NZ_FWFX01000003.1"/>
</dbReference>
<feature type="domain" description="Transcriptional regulator LmrA/YxaF-like C-terminal" evidence="3">
    <location>
        <begin position="95"/>
        <end position="184"/>
    </location>
</feature>
<dbReference type="Proteomes" id="UP000193061">
    <property type="component" value="Unassembled WGS sequence"/>
</dbReference>
<evidence type="ECO:0000259" key="3">
    <source>
        <dbReference type="Pfam" id="PF21993"/>
    </source>
</evidence>
<dbReference type="SUPFAM" id="SSF46689">
    <property type="entry name" value="Homeodomain-like"/>
    <property type="match status" value="1"/>
</dbReference>
<accession>A0A1X6YUA9</accession>
<dbReference type="SUPFAM" id="SSF48498">
    <property type="entry name" value="Tetracyclin repressor-like, C-terminal domain"/>
    <property type="match status" value="1"/>
</dbReference>
<dbReference type="PANTHER" id="PTHR47506:SF1">
    <property type="entry name" value="HTH-TYPE TRANSCRIPTIONAL REGULATOR YJDC"/>
    <property type="match status" value="1"/>
</dbReference>
<dbReference type="AlphaFoldDB" id="A0A1X6YUA9"/>
<gene>
    <name evidence="4" type="ORF">ROA7450_01412</name>
</gene>
<dbReference type="InterPro" id="IPR036271">
    <property type="entry name" value="Tet_transcr_reg_TetR-rel_C_sf"/>
</dbReference>
<evidence type="ECO:0000313" key="4">
    <source>
        <dbReference type="EMBL" id="SLN31628.1"/>
    </source>
</evidence>
<organism evidence="4 5">
    <name type="scientific">Roseovarius albus</name>
    <dbReference type="NCBI Taxonomy" id="1247867"/>
    <lineage>
        <taxon>Bacteria</taxon>
        <taxon>Pseudomonadati</taxon>
        <taxon>Pseudomonadota</taxon>
        <taxon>Alphaproteobacteria</taxon>
        <taxon>Rhodobacterales</taxon>
        <taxon>Roseobacteraceae</taxon>
        <taxon>Roseovarius</taxon>
    </lineage>
</organism>
<dbReference type="Pfam" id="PF21993">
    <property type="entry name" value="TetR_C_13_2"/>
    <property type="match status" value="1"/>
</dbReference>
<evidence type="ECO:0000313" key="5">
    <source>
        <dbReference type="Proteomes" id="UP000193061"/>
    </source>
</evidence>
<dbReference type="InterPro" id="IPR009057">
    <property type="entry name" value="Homeodomain-like_sf"/>
</dbReference>
<dbReference type="InterPro" id="IPR054156">
    <property type="entry name" value="YxaF_TetR_C"/>
</dbReference>
<protein>
    <recommendedName>
        <fullName evidence="3">Transcriptional regulator LmrA/YxaF-like C-terminal domain-containing protein</fullName>
    </recommendedName>
</protein>
<dbReference type="Gene3D" id="1.10.357.10">
    <property type="entry name" value="Tetracycline Repressor, domain 2"/>
    <property type="match status" value="1"/>
</dbReference>
<keyword evidence="1" id="KW-0805">Transcription regulation</keyword>
<keyword evidence="5" id="KW-1185">Reference proteome</keyword>
<keyword evidence="2" id="KW-0804">Transcription</keyword>
<dbReference type="PANTHER" id="PTHR47506">
    <property type="entry name" value="TRANSCRIPTIONAL REGULATORY PROTEIN"/>
    <property type="match status" value="1"/>
</dbReference>
<evidence type="ECO:0000256" key="1">
    <source>
        <dbReference type="ARBA" id="ARBA00023015"/>
    </source>
</evidence>
<dbReference type="EMBL" id="FWFX01000003">
    <property type="protein sequence ID" value="SLN31628.1"/>
    <property type="molecule type" value="Genomic_DNA"/>
</dbReference>
<name>A0A1X6YUA9_9RHOB</name>
<sequence length="203" mass="23272">MDFDSENLRESILEASELIILEGGYVSFDLNVVATTLDIPAQTIIEVFPTKEALAEAVLERYALNDMALFQRLSRQAEIKTDDPLDQVLLFIGYFNDFLDDLEDPIPGCIFASYTYSRKHFGPETREFIDKSLDAWSKLFEDKFDALIRHRTPRIAITARELAEMITTTIEGGFIMTNAKNDPKWTQRQAQQFQKFVALVFAE</sequence>
<reference evidence="4 5" key="1">
    <citation type="submission" date="2017-03" db="EMBL/GenBank/DDBJ databases">
        <authorList>
            <person name="Afonso C.L."/>
            <person name="Miller P.J."/>
            <person name="Scott M.A."/>
            <person name="Spackman E."/>
            <person name="Goraichik I."/>
            <person name="Dimitrov K.M."/>
            <person name="Suarez D.L."/>
            <person name="Swayne D.E."/>
        </authorList>
    </citation>
    <scope>NUCLEOTIDE SEQUENCE [LARGE SCALE GENOMIC DNA]</scope>
    <source>
        <strain evidence="4 5">CECT 7450</strain>
    </source>
</reference>